<proteinExistence type="predicted"/>
<dbReference type="InterPro" id="IPR036485">
    <property type="entry name" value="Glu_synth_asu_C_sf"/>
</dbReference>
<dbReference type="EMBL" id="AP021906">
    <property type="protein sequence ID" value="BBP89983.1"/>
    <property type="molecule type" value="Genomic_DNA"/>
</dbReference>
<dbReference type="AlphaFoldDB" id="A0A5S9MA28"/>
<name>A0A5S9MA28_BACIA</name>
<evidence type="ECO:0000313" key="1">
    <source>
        <dbReference type="EMBL" id="BBP89983.1"/>
    </source>
</evidence>
<sequence length="71" mass="8610">MKKLTDHEEEQEVKQMIKEHLDYTNSSKAAALLENWEQEKDQFIKVIPRNYKMMLQSIEEQKKRASVMKKR</sequence>
<dbReference type="PANTHER" id="PTHR43100:SF1">
    <property type="entry name" value="GLUTAMATE SYNTHASE [NADPH] SMALL CHAIN"/>
    <property type="match status" value="1"/>
</dbReference>
<dbReference type="InterPro" id="IPR051394">
    <property type="entry name" value="Glutamate_Synthase"/>
</dbReference>
<organism evidence="1 2">
    <name type="scientific">Bacillus safensis</name>
    <dbReference type="NCBI Taxonomy" id="561879"/>
    <lineage>
        <taxon>Bacteria</taxon>
        <taxon>Bacillati</taxon>
        <taxon>Bacillota</taxon>
        <taxon>Bacilli</taxon>
        <taxon>Bacillales</taxon>
        <taxon>Bacillaceae</taxon>
        <taxon>Bacillus</taxon>
    </lineage>
</organism>
<accession>A0A5S9MA28</accession>
<evidence type="ECO:0000313" key="2">
    <source>
        <dbReference type="Proteomes" id="UP000464658"/>
    </source>
</evidence>
<dbReference type="Gene3D" id="2.160.20.60">
    <property type="entry name" value="Glutamate synthase, alpha subunit, C-terminal domain"/>
    <property type="match status" value="1"/>
</dbReference>
<reference evidence="1 2" key="1">
    <citation type="submission" date="2019-12" db="EMBL/GenBank/DDBJ databases">
        <title>Full genome sequence of a Bacillus safensis strain isolated from commercially available natto in Indonesia.</title>
        <authorList>
            <person name="Yoshida M."/>
            <person name="Uomi M."/>
            <person name="Waturangi D."/>
            <person name="Ekaputri J.J."/>
            <person name="Setiamarga D.H.E."/>
        </authorList>
    </citation>
    <scope>NUCLEOTIDE SEQUENCE [LARGE SCALE GENOMIC DNA]</scope>
    <source>
        <strain evidence="1 2">IDN1</strain>
    </source>
</reference>
<dbReference type="GO" id="GO:0016491">
    <property type="term" value="F:oxidoreductase activity"/>
    <property type="evidence" value="ECO:0007669"/>
    <property type="project" value="InterPro"/>
</dbReference>
<dbReference type="Proteomes" id="UP000464658">
    <property type="component" value="Chromosome"/>
</dbReference>
<dbReference type="PANTHER" id="PTHR43100">
    <property type="entry name" value="GLUTAMATE SYNTHASE [NADPH] SMALL CHAIN"/>
    <property type="match status" value="1"/>
</dbReference>
<gene>
    <name evidence="1" type="ORF">BsIDN1_36010</name>
</gene>
<dbReference type="SUPFAM" id="SSF69336">
    <property type="entry name" value="Alpha subunit of glutamate synthase, C-terminal domain"/>
    <property type="match status" value="1"/>
</dbReference>
<protein>
    <submittedName>
        <fullName evidence="1">Uncharacterized protein</fullName>
    </submittedName>
</protein>